<evidence type="ECO:0000313" key="1">
    <source>
        <dbReference type="EMBL" id="GAT44021.1"/>
    </source>
</evidence>
<gene>
    <name evidence="1" type="ORF">MCHLO_01665</name>
</gene>
<reference evidence="1" key="1">
    <citation type="submission" date="2014-09" db="EMBL/GenBank/DDBJ databases">
        <title>Genome sequence of the luminous mushroom Mycena chlorophos for searching fungal bioluminescence genes.</title>
        <authorList>
            <person name="Tanaka Y."/>
            <person name="Kasuga D."/>
            <person name="Oba Y."/>
            <person name="Hase S."/>
            <person name="Sato K."/>
            <person name="Oba Y."/>
            <person name="Sakakibara Y."/>
        </authorList>
    </citation>
    <scope>NUCLEOTIDE SEQUENCE</scope>
</reference>
<keyword evidence="2" id="KW-1185">Reference proteome</keyword>
<dbReference type="EMBL" id="DF839522">
    <property type="protein sequence ID" value="GAT44021.1"/>
    <property type="molecule type" value="Genomic_DNA"/>
</dbReference>
<organism evidence="1 2">
    <name type="scientific">Mycena chlorophos</name>
    <name type="common">Agaric fungus</name>
    <name type="synonym">Agaricus chlorophos</name>
    <dbReference type="NCBI Taxonomy" id="658473"/>
    <lineage>
        <taxon>Eukaryota</taxon>
        <taxon>Fungi</taxon>
        <taxon>Dikarya</taxon>
        <taxon>Basidiomycota</taxon>
        <taxon>Agaricomycotina</taxon>
        <taxon>Agaricomycetes</taxon>
        <taxon>Agaricomycetidae</taxon>
        <taxon>Agaricales</taxon>
        <taxon>Marasmiineae</taxon>
        <taxon>Mycenaceae</taxon>
        <taxon>Mycena</taxon>
    </lineage>
</organism>
<protein>
    <recommendedName>
        <fullName evidence="3">RRM domain-containing protein</fullName>
    </recommendedName>
</protein>
<name>A0ABQ0L2K2_MYCCL</name>
<sequence length="207" mass="23363">MALLERARHPLKQATQIQLTNIPKTATPSDIRRLVARAKAPGVESVAIEYKQLRPTGRAVLNLAHSGFLTECLRLLEGVSISGAHPVARPSEWKHKSNLMNGLSSELGTNGMHVYISGIPRHPRWEVPALEELLASHKFSRPIGSNAPWIEKLPLSRRLNVEPNVRDFRVRFGSVAEAHRFVRQVHMTYYLQSKHGTTYPLQAWVLY</sequence>
<accession>A0ABQ0L2K2</accession>
<evidence type="ECO:0008006" key="3">
    <source>
        <dbReference type="Google" id="ProtNLM"/>
    </source>
</evidence>
<evidence type="ECO:0000313" key="2">
    <source>
        <dbReference type="Proteomes" id="UP000815677"/>
    </source>
</evidence>
<proteinExistence type="predicted"/>
<dbReference type="Proteomes" id="UP000815677">
    <property type="component" value="Unassembled WGS sequence"/>
</dbReference>